<dbReference type="InterPro" id="IPR036188">
    <property type="entry name" value="FAD/NAD-bd_sf"/>
</dbReference>
<accession>A0A0L0BTR0</accession>
<dbReference type="PIRSF" id="PIRSF016550">
    <property type="entry name" value="Rab_ger_ger_transf_A_euk"/>
    <property type="match status" value="1"/>
</dbReference>
<dbReference type="GO" id="GO:0005634">
    <property type="term" value="C:nucleus"/>
    <property type="evidence" value="ECO:0007669"/>
    <property type="project" value="TreeGrafter"/>
</dbReference>
<organism evidence="6 7">
    <name type="scientific">Lucilia cuprina</name>
    <name type="common">Green bottle fly</name>
    <name type="synonym">Australian sheep blowfly</name>
    <dbReference type="NCBI Taxonomy" id="7375"/>
    <lineage>
        <taxon>Eukaryota</taxon>
        <taxon>Metazoa</taxon>
        <taxon>Ecdysozoa</taxon>
        <taxon>Arthropoda</taxon>
        <taxon>Hexapoda</taxon>
        <taxon>Insecta</taxon>
        <taxon>Pterygota</taxon>
        <taxon>Neoptera</taxon>
        <taxon>Endopterygota</taxon>
        <taxon>Diptera</taxon>
        <taxon>Brachycera</taxon>
        <taxon>Muscomorpha</taxon>
        <taxon>Oestroidea</taxon>
        <taxon>Calliphoridae</taxon>
        <taxon>Luciliinae</taxon>
        <taxon>Lucilia</taxon>
    </lineage>
</organism>
<evidence type="ECO:0000256" key="1">
    <source>
        <dbReference type="ARBA" id="ARBA00004496"/>
    </source>
</evidence>
<evidence type="ECO:0000256" key="5">
    <source>
        <dbReference type="PIRNR" id="PIRNR016550"/>
    </source>
</evidence>
<dbReference type="GO" id="GO:0006886">
    <property type="term" value="P:intracellular protein transport"/>
    <property type="evidence" value="ECO:0007669"/>
    <property type="project" value="InterPro"/>
</dbReference>
<dbReference type="InterPro" id="IPR018203">
    <property type="entry name" value="GDP_dissociation_inhibitor"/>
</dbReference>
<keyword evidence="6" id="KW-0808">Transferase</keyword>
<dbReference type="Proteomes" id="UP000037069">
    <property type="component" value="Unassembled WGS sequence"/>
</dbReference>
<dbReference type="GO" id="GO:0016192">
    <property type="term" value="P:vesicle-mediated transport"/>
    <property type="evidence" value="ECO:0007669"/>
    <property type="project" value="TreeGrafter"/>
</dbReference>
<dbReference type="SUPFAM" id="SSF51905">
    <property type="entry name" value="FAD/NAD(P)-binding domain"/>
    <property type="match status" value="1"/>
</dbReference>
<dbReference type="Gene3D" id="3.30.519.10">
    <property type="entry name" value="Guanine Nucleotide Dissociation Inhibitor, domain 2"/>
    <property type="match status" value="1"/>
</dbReference>
<evidence type="ECO:0000313" key="7">
    <source>
        <dbReference type="Proteomes" id="UP000037069"/>
    </source>
</evidence>
<dbReference type="OrthoDB" id="1923006at2759"/>
<evidence type="ECO:0000313" key="6">
    <source>
        <dbReference type="EMBL" id="KNC22619.1"/>
    </source>
</evidence>
<dbReference type="PANTHER" id="PTHR11787:SF4">
    <property type="entry name" value="CHM, RAB ESCORT PROTEIN 1"/>
    <property type="match status" value="1"/>
</dbReference>
<keyword evidence="4 5" id="KW-0963">Cytoplasm</keyword>
<proteinExistence type="inferred from homology"/>
<gene>
    <name evidence="6" type="ORF">FF38_04509</name>
</gene>
<evidence type="ECO:0000256" key="2">
    <source>
        <dbReference type="ARBA" id="ARBA00005593"/>
    </source>
</evidence>
<sequence>MEDELPKEFDLIVIGTGFPESCVAAAASRIGKTVLHIDPNEYYGGSWASFNLDAYNTFLQQSQDCGNNNEIRNAKYEWHIPAEVEAVVETVEESAANQTDDMKSKTQEEQWSVDKLMKLSRKFNLDLCPKILYSSGSLVQLLISSNICRYAEFRAVDRICTQFQDQLLNVPCSRSDVFNTKDLSIVEKRLLMKFLTLCLTFGEDKCEEDTSEFRGKTFAEYLRAQKVTEKINKCVMQAIAMANEETPFEVGMERTKKFLQSLGRYGNTPFIFPMYGCGEIPQCFCRLCAVFGGIYCLKRQITAVNADESAQMATIEVDGQQSIKAKNIVCSSNNMPKQLRGSQPKNYLSRAIFLASTPLGSEELNNGGGGVNLLRLIDGEGKREAILIQLSHYSGTCPKGLFIFHLTTPAISDQPSLDLEPFVQQVFNNSLPTAPKLLYSSYFSIASYELENNLSTLIYSTAPPYYELDYDLSIDNARAIFSKLYENSEFLPRAPDPEEIVIEGEDPKALSEQQLPDDLREQLRQLEAFTEQMEIEEDAAVTSTNVEAASEEMIEE</sequence>
<evidence type="ECO:0000256" key="3">
    <source>
        <dbReference type="ARBA" id="ARBA00022468"/>
    </source>
</evidence>
<dbReference type="GO" id="GO:0005968">
    <property type="term" value="C:Rab-protein geranylgeranyltransferase complex"/>
    <property type="evidence" value="ECO:0007669"/>
    <property type="project" value="UniProtKB-UniRule"/>
</dbReference>
<dbReference type="PANTHER" id="PTHR11787">
    <property type="entry name" value="RAB GDP-DISSOCIATION INHIBITOR"/>
    <property type="match status" value="1"/>
</dbReference>
<name>A0A0L0BTR0_LUCCU</name>
<dbReference type="GO" id="GO:0005096">
    <property type="term" value="F:GTPase activator activity"/>
    <property type="evidence" value="ECO:0007669"/>
    <property type="project" value="UniProtKB-UniRule"/>
</dbReference>
<keyword evidence="3 5" id="KW-0343">GTPase activation</keyword>
<dbReference type="Gene3D" id="1.10.405.10">
    <property type="entry name" value="Guanine Nucleotide Dissociation Inhibitor, domain 1"/>
    <property type="match status" value="1"/>
</dbReference>
<keyword evidence="7" id="KW-1185">Reference proteome</keyword>
<dbReference type="InterPro" id="IPR001738">
    <property type="entry name" value="Rab_escort"/>
</dbReference>
<dbReference type="Gene3D" id="3.50.50.60">
    <property type="entry name" value="FAD/NAD(P)-binding domain"/>
    <property type="match status" value="1"/>
</dbReference>
<dbReference type="GO" id="GO:0005092">
    <property type="term" value="F:GDP-dissociation inhibitor activity"/>
    <property type="evidence" value="ECO:0007669"/>
    <property type="project" value="InterPro"/>
</dbReference>
<reference evidence="6 7" key="1">
    <citation type="journal article" date="2015" name="Nat. Commun.">
        <title>Lucilia cuprina genome unlocks parasitic fly biology to underpin future interventions.</title>
        <authorList>
            <person name="Anstead C.A."/>
            <person name="Korhonen P.K."/>
            <person name="Young N.D."/>
            <person name="Hall R.S."/>
            <person name="Jex A.R."/>
            <person name="Murali S.C."/>
            <person name="Hughes D.S."/>
            <person name="Lee S.F."/>
            <person name="Perry T."/>
            <person name="Stroehlein A.J."/>
            <person name="Ansell B.R."/>
            <person name="Breugelmans B."/>
            <person name="Hofmann A."/>
            <person name="Qu J."/>
            <person name="Dugan S."/>
            <person name="Lee S.L."/>
            <person name="Chao H."/>
            <person name="Dinh H."/>
            <person name="Han Y."/>
            <person name="Doddapaneni H.V."/>
            <person name="Worley K.C."/>
            <person name="Muzny D.M."/>
            <person name="Ioannidis P."/>
            <person name="Waterhouse R.M."/>
            <person name="Zdobnov E.M."/>
            <person name="James P.J."/>
            <person name="Bagnall N.H."/>
            <person name="Kotze A.C."/>
            <person name="Gibbs R.A."/>
            <person name="Richards S."/>
            <person name="Batterham P."/>
            <person name="Gasser R.B."/>
        </authorList>
    </citation>
    <scope>NUCLEOTIDE SEQUENCE [LARGE SCALE GENOMIC DNA]</scope>
    <source>
        <strain evidence="6 7">LS</strain>
        <tissue evidence="6">Full body</tissue>
    </source>
</reference>
<dbReference type="PRINTS" id="PR00891">
    <property type="entry name" value="RABGDIREP"/>
</dbReference>
<dbReference type="OMA" id="LMKFLTA"/>
<evidence type="ECO:0000256" key="4">
    <source>
        <dbReference type="ARBA" id="ARBA00022490"/>
    </source>
</evidence>
<dbReference type="AlphaFoldDB" id="A0A0L0BTR0"/>
<comment type="similarity">
    <text evidence="2 5">Belongs to the Rab GDI family.</text>
</comment>
<dbReference type="FunFam" id="1.10.405.10:FF:000003">
    <property type="entry name" value="Rab proteins geranylgeranyltransferase component A"/>
    <property type="match status" value="1"/>
</dbReference>
<dbReference type="Pfam" id="PF00996">
    <property type="entry name" value="GDI"/>
    <property type="match status" value="2"/>
</dbReference>
<comment type="subcellular location">
    <subcellularLocation>
        <location evidence="1 5">Cytoplasm</location>
    </subcellularLocation>
</comment>
<dbReference type="SUPFAM" id="SSF54373">
    <property type="entry name" value="FAD-linked reductases, C-terminal domain"/>
    <property type="match status" value="1"/>
</dbReference>
<dbReference type="EMBL" id="JRES01001473">
    <property type="protein sequence ID" value="KNC22619.1"/>
    <property type="molecule type" value="Genomic_DNA"/>
</dbReference>
<protein>
    <recommendedName>
        <fullName evidence="5">Rab proteins geranylgeranyltransferase component A</fullName>
    </recommendedName>
</protein>
<comment type="function">
    <text evidence="5">Substrate-binding subunit (component A) of the Rab geranylgeranyltransferase (GGTase) complex. Binds unprenylated Rab proteins and presents the substrate peptide to the catalytic component B. The component A is thought to be regenerated by transferring its prenylated Rab back to the donor membrane.</text>
</comment>
<dbReference type="GO" id="GO:0016740">
    <property type="term" value="F:transferase activity"/>
    <property type="evidence" value="ECO:0007669"/>
    <property type="project" value="UniProtKB-KW"/>
</dbReference>
<dbReference type="STRING" id="7375.A0A0L0BTR0"/>
<dbReference type="GO" id="GO:0007264">
    <property type="term" value="P:small GTPase-mediated signal transduction"/>
    <property type="evidence" value="ECO:0007669"/>
    <property type="project" value="UniProtKB-UniRule"/>
</dbReference>
<comment type="caution">
    <text evidence="6">The sequence shown here is derived from an EMBL/GenBank/DDBJ whole genome shotgun (WGS) entry which is preliminary data.</text>
</comment>
<dbReference type="GO" id="GO:0005829">
    <property type="term" value="C:cytosol"/>
    <property type="evidence" value="ECO:0007669"/>
    <property type="project" value="TreeGrafter"/>
</dbReference>